<evidence type="ECO:0000313" key="3">
    <source>
        <dbReference type="Proteomes" id="UP000188342"/>
    </source>
</evidence>
<name>A0A1R4KM06_9ACTN</name>
<keyword evidence="3" id="KW-1185">Reference proteome</keyword>
<sequence>MTNCLGNRTVHTPSSQRHRTGVGGPEDAPTGAKGEWKVFEVEGCGVLWSQVEEIGVIVE</sequence>
<dbReference type="AlphaFoldDB" id="A0A1R4KM06"/>
<organism evidence="2 3">
    <name type="scientific">Luteococcus japonicus LSP_Lj1</name>
    <dbReference type="NCBI Taxonomy" id="1255658"/>
    <lineage>
        <taxon>Bacteria</taxon>
        <taxon>Bacillati</taxon>
        <taxon>Actinomycetota</taxon>
        <taxon>Actinomycetes</taxon>
        <taxon>Propionibacteriales</taxon>
        <taxon>Propionibacteriaceae</taxon>
        <taxon>Luteococcus</taxon>
    </lineage>
</organism>
<evidence type="ECO:0000256" key="1">
    <source>
        <dbReference type="SAM" id="MobiDB-lite"/>
    </source>
</evidence>
<dbReference type="Proteomes" id="UP000188342">
    <property type="component" value="Unassembled WGS sequence"/>
</dbReference>
<feature type="region of interest" description="Disordered" evidence="1">
    <location>
        <begin position="1"/>
        <end position="32"/>
    </location>
</feature>
<evidence type="ECO:0000313" key="2">
    <source>
        <dbReference type="EMBL" id="SJN45406.1"/>
    </source>
</evidence>
<feature type="compositionally biased region" description="Polar residues" evidence="1">
    <location>
        <begin position="1"/>
        <end position="15"/>
    </location>
</feature>
<protein>
    <submittedName>
        <fullName evidence="2">Uncharacterized protein</fullName>
    </submittedName>
</protein>
<accession>A0A1R4KM06</accession>
<reference evidence="2 3" key="1">
    <citation type="submission" date="2017-02" db="EMBL/GenBank/DDBJ databases">
        <authorList>
            <person name="Peterson S.W."/>
        </authorList>
    </citation>
    <scope>NUCLEOTIDE SEQUENCE [LARGE SCALE GENOMIC DNA]</scope>
    <source>
        <strain evidence="2 3">LSP_Lj1</strain>
    </source>
</reference>
<gene>
    <name evidence="2" type="ORF">FM114_15930</name>
</gene>
<dbReference type="STRING" id="1255658.FM114_15930"/>
<dbReference type="EMBL" id="FUKQ01000063">
    <property type="protein sequence ID" value="SJN45406.1"/>
    <property type="molecule type" value="Genomic_DNA"/>
</dbReference>
<proteinExistence type="predicted"/>